<proteinExistence type="inferred from homology"/>
<dbReference type="PhylomeDB" id="A0A1B0FEW5"/>
<evidence type="ECO:0008006" key="5">
    <source>
        <dbReference type="Google" id="ProtNLM"/>
    </source>
</evidence>
<dbReference type="PANTHER" id="PTHR11091:SF0">
    <property type="entry name" value="MALATE DEHYDROGENASE"/>
    <property type="match status" value="1"/>
</dbReference>
<evidence type="ECO:0000256" key="1">
    <source>
        <dbReference type="ARBA" id="ARBA00006056"/>
    </source>
</evidence>
<dbReference type="InterPro" id="IPR043144">
    <property type="entry name" value="Mal/L-sulf/L-lact_DH-like_ah"/>
</dbReference>
<dbReference type="EnsemblMetazoa" id="GMOY002147-RA">
    <property type="protein sequence ID" value="GMOY002147-PA"/>
    <property type="gene ID" value="GMOY002147"/>
</dbReference>
<dbReference type="STRING" id="37546.A0A1B0FEW5"/>
<name>A0A1B0FEW5_GLOMM</name>
<dbReference type="Pfam" id="PF02615">
    <property type="entry name" value="Ldh_2"/>
    <property type="match status" value="1"/>
</dbReference>
<dbReference type="InterPro" id="IPR003767">
    <property type="entry name" value="Malate/L-lactate_DH-like"/>
</dbReference>
<keyword evidence="2" id="KW-0560">Oxidoreductase</keyword>
<dbReference type="EMBL" id="CCAG010010628">
    <property type="status" value="NOT_ANNOTATED_CDS"/>
    <property type="molecule type" value="Genomic_DNA"/>
</dbReference>
<accession>A0A1B0FEW5</accession>
<keyword evidence="4" id="KW-1185">Reference proteome</keyword>
<comment type="similarity">
    <text evidence="1">Belongs to the LDH2/MDH2 oxidoreductase family.</text>
</comment>
<dbReference type="Proteomes" id="UP000092444">
    <property type="component" value="Unassembled WGS sequence"/>
</dbReference>
<sequence>MEKLVSVAESRRFMIDCFKISGVPQHHAEQQADLLVAADYRGHISHGLNRLQHYLNDLSTKSADGTAVPKILKESPATAWVDGCNGLGAVVGNFCMDLAIEKAKKVGVGWVCAKNCNHYGMSGWYPWRAMKEGLVGISMSNASPIMAPTGAKEAALGTNPISVAAQAEDDQFLLDIATAATSLGKIEIKRRKGEKIPEGWLQNTEAASTNDLEKKSKDDIVMRFGGDSGHKGYGLSVVVEILSGVMAGANFSTKIRKWSPTDTNQRANLGQLFAAIDPCYFDPNFKANLADLTCRLRKSQPIDPKKPVLVPGDMEAAAMKAVDEAGGIKYLPDQLKACEELAQCLKVNPLSFANRE</sequence>
<dbReference type="SUPFAM" id="SSF89733">
    <property type="entry name" value="L-sulfolactate dehydrogenase-like"/>
    <property type="match status" value="1"/>
</dbReference>
<dbReference type="PANTHER" id="PTHR11091">
    <property type="entry name" value="OXIDOREDUCTASE-RELATED"/>
    <property type="match status" value="1"/>
</dbReference>
<organism evidence="3 4">
    <name type="scientific">Glossina morsitans morsitans</name>
    <name type="common">Savannah tsetse fly</name>
    <dbReference type="NCBI Taxonomy" id="37546"/>
    <lineage>
        <taxon>Eukaryota</taxon>
        <taxon>Metazoa</taxon>
        <taxon>Ecdysozoa</taxon>
        <taxon>Arthropoda</taxon>
        <taxon>Hexapoda</taxon>
        <taxon>Insecta</taxon>
        <taxon>Pterygota</taxon>
        <taxon>Neoptera</taxon>
        <taxon>Endopterygota</taxon>
        <taxon>Diptera</taxon>
        <taxon>Brachycera</taxon>
        <taxon>Muscomorpha</taxon>
        <taxon>Hippoboscoidea</taxon>
        <taxon>Glossinidae</taxon>
        <taxon>Glossina</taxon>
    </lineage>
</organism>
<dbReference type="VEuPathDB" id="VectorBase:GMOY002147"/>
<dbReference type="Gene3D" id="3.30.1370.60">
    <property type="entry name" value="Hypothetical oxidoreductase yiak, domain 2"/>
    <property type="match status" value="1"/>
</dbReference>
<reference evidence="3" key="1">
    <citation type="submission" date="2020-05" db="UniProtKB">
        <authorList>
            <consortium name="EnsemblMetazoa"/>
        </authorList>
    </citation>
    <scope>IDENTIFICATION</scope>
    <source>
        <strain evidence="3">Yale</strain>
    </source>
</reference>
<dbReference type="Gene3D" id="1.10.1530.10">
    <property type="match status" value="1"/>
</dbReference>
<dbReference type="GO" id="GO:0016491">
    <property type="term" value="F:oxidoreductase activity"/>
    <property type="evidence" value="ECO:0007669"/>
    <property type="project" value="UniProtKB-KW"/>
</dbReference>
<dbReference type="AlphaFoldDB" id="A0A1B0FEW5"/>
<dbReference type="InterPro" id="IPR036111">
    <property type="entry name" value="Mal/L-sulfo/L-lacto_DH-like_sf"/>
</dbReference>
<evidence type="ECO:0000313" key="4">
    <source>
        <dbReference type="Proteomes" id="UP000092444"/>
    </source>
</evidence>
<protein>
    <recommendedName>
        <fullName evidence="5">Malate dehydrogenase</fullName>
    </recommendedName>
</protein>
<evidence type="ECO:0000256" key="2">
    <source>
        <dbReference type="ARBA" id="ARBA00023002"/>
    </source>
</evidence>
<dbReference type="InterPro" id="IPR043143">
    <property type="entry name" value="Mal/L-sulf/L-lact_DH-like_NADP"/>
</dbReference>
<evidence type="ECO:0000313" key="3">
    <source>
        <dbReference type="EnsemblMetazoa" id="GMOY002147-PA"/>
    </source>
</evidence>